<evidence type="ECO:0008006" key="4">
    <source>
        <dbReference type="Google" id="ProtNLM"/>
    </source>
</evidence>
<keyword evidence="1" id="KW-1133">Transmembrane helix</keyword>
<name>A0ABQ9E5D0_TEGGR</name>
<dbReference type="EMBL" id="JARBDR010000919">
    <property type="protein sequence ID" value="KAJ8300621.1"/>
    <property type="molecule type" value="Genomic_DNA"/>
</dbReference>
<protein>
    <recommendedName>
        <fullName evidence="4">DDE Tnp4 domain-containing protein</fullName>
    </recommendedName>
</protein>
<comment type="caution">
    <text evidence="2">The sequence shown here is derived from an EMBL/GenBank/DDBJ whole genome shotgun (WGS) entry which is preliminary data.</text>
</comment>
<sequence length="114" mass="12785">MIKESSRAKIDKSLFVLSGFVPFYCIVPLNLILSEIVPMKRCLHKTGGSLPYKPGKCTKIIECAMRLHNLAIGLKVPLTEDVEPQEVDDNQDLAPTFKNNMTVAALRGRIIQRF</sequence>
<keyword evidence="1" id="KW-0812">Transmembrane</keyword>
<keyword evidence="3" id="KW-1185">Reference proteome</keyword>
<accession>A0ABQ9E5D0</accession>
<dbReference type="Proteomes" id="UP001217089">
    <property type="component" value="Unassembled WGS sequence"/>
</dbReference>
<organism evidence="2 3">
    <name type="scientific">Tegillarca granosa</name>
    <name type="common">Malaysian cockle</name>
    <name type="synonym">Anadara granosa</name>
    <dbReference type="NCBI Taxonomy" id="220873"/>
    <lineage>
        <taxon>Eukaryota</taxon>
        <taxon>Metazoa</taxon>
        <taxon>Spiralia</taxon>
        <taxon>Lophotrochozoa</taxon>
        <taxon>Mollusca</taxon>
        <taxon>Bivalvia</taxon>
        <taxon>Autobranchia</taxon>
        <taxon>Pteriomorphia</taxon>
        <taxon>Arcoida</taxon>
        <taxon>Arcoidea</taxon>
        <taxon>Arcidae</taxon>
        <taxon>Tegillarca</taxon>
    </lineage>
</organism>
<evidence type="ECO:0000313" key="3">
    <source>
        <dbReference type="Proteomes" id="UP001217089"/>
    </source>
</evidence>
<evidence type="ECO:0000313" key="2">
    <source>
        <dbReference type="EMBL" id="KAJ8300621.1"/>
    </source>
</evidence>
<reference evidence="2 3" key="1">
    <citation type="submission" date="2022-12" db="EMBL/GenBank/DDBJ databases">
        <title>Chromosome-level genome of Tegillarca granosa.</title>
        <authorList>
            <person name="Kim J."/>
        </authorList>
    </citation>
    <scope>NUCLEOTIDE SEQUENCE [LARGE SCALE GENOMIC DNA]</scope>
    <source>
        <strain evidence="2">Teg-2019</strain>
        <tissue evidence="2">Adductor muscle</tissue>
    </source>
</reference>
<feature type="transmembrane region" description="Helical" evidence="1">
    <location>
        <begin position="12"/>
        <end position="33"/>
    </location>
</feature>
<keyword evidence="1" id="KW-0472">Membrane</keyword>
<proteinExistence type="predicted"/>
<gene>
    <name evidence="2" type="ORF">KUTeg_022140</name>
</gene>
<evidence type="ECO:0000256" key="1">
    <source>
        <dbReference type="SAM" id="Phobius"/>
    </source>
</evidence>